<dbReference type="eggNOG" id="ENOG5032RNP">
    <property type="taxonomic scope" value="Bacteria"/>
</dbReference>
<accession>E6XAZ2</accession>
<dbReference type="HOGENOM" id="CLU_105763_0_0_10"/>
<gene>
    <name evidence="2" type="ordered locus">Celal_0494</name>
</gene>
<organism evidence="2 3">
    <name type="scientific">Cellulophaga algicola (strain DSM 14237 / IC166 / ACAM 630)</name>
    <dbReference type="NCBI Taxonomy" id="688270"/>
    <lineage>
        <taxon>Bacteria</taxon>
        <taxon>Pseudomonadati</taxon>
        <taxon>Bacteroidota</taxon>
        <taxon>Flavobacteriia</taxon>
        <taxon>Flavobacteriales</taxon>
        <taxon>Flavobacteriaceae</taxon>
        <taxon>Cellulophaga</taxon>
    </lineage>
</organism>
<reference evidence="2 3" key="1">
    <citation type="journal article" date="2010" name="Stand. Genomic Sci.">
        <title>Complete genome sequence of Cellulophaga algicola type strain (IC166).</title>
        <authorList>
            <person name="Abt B."/>
            <person name="Lu M."/>
            <person name="Misra M."/>
            <person name="Han C."/>
            <person name="Nolan M."/>
            <person name="Lucas S."/>
            <person name="Hammon N."/>
            <person name="Deshpande S."/>
            <person name="Cheng J.F."/>
            <person name="Tapia R."/>
            <person name="Goodwin L."/>
            <person name="Pitluck S."/>
            <person name="Liolios K."/>
            <person name="Pagani I."/>
            <person name="Ivanova N."/>
            <person name="Mavromatis K."/>
            <person name="Ovchinikova G."/>
            <person name="Pati A."/>
            <person name="Chen A."/>
            <person name="Palaniappan K."/>
            <person name="Land M."/>
            <person name="Hauser L."/>
            <person name="Chang Y.J."/>
            <person name="Jeffries C.D."/>
            <person name="Detter J.C."/>
            <person name="Brambilla E."/>
            <person name="Rohde M."/>
            <person name="Tindall B.J."/>
            <person name="Goker M."/>
            <person name="Woyke T."/>
            <person name="Bristow J."/>
            <person name="Eisen J.A."/>
            <person name="Markowitz V."/>
            <person name="Hugenholtz P."/>
            <person name="Kyrpides N.C."/>
            <person name="Klenk H.P."/>
            <person name="Lapidus A."/>
        </authorList>
    </citation>
    <scope>NUCLEOTIDE SEQUENCE [LARGE SCALE GENOMIC DNA]</scope>
    <source>
        <strain evidence="3">DSM 14237 / IC166 / ACAM 630</strain>
    </source>
</reference>
<sequence length="223" mass="26380">MLEIIFSDHYLILYVATIVASILSYKKYFESKLRFLPILLTYILLTEVLGLVIQLDPELNPFITGLYSDYNYIIYYTYSIIFFCYFFYIYWYYTSSKKIKNIIVYGGIAYLIIAIINAYFKSIITERQLFSYTYGSLLLIFSALNFIVENKSNPTLFRRLLFWISTGLITYQSIYFPINIVHSYITQENIDLYYQIAPFHKAAVVVLYSCFIIGFITMKPKIK</sequence>
<dbReference type="STRING" id="688270.Celal_0494"/>
<feature type="transmembrane region" description="Helical" evidence="1">
    <location>
        <begin position="198"/>
        <end position="218"/>
    </location>
</feature>
<feature type="transmembrane region" description="Helical" evidence="1">
    <location>
        <begin position="35"/>
        <end position="53"/>
    </location>
</feature>
<dbReference type="EMBL" id="CP002453">
    <property type="protein sequence ID" value="ADV47833.1"/>
    <property type="molecule type" value="Genomic_DNA"/>
</dbReference>
<feature type="transmembrane region" description="Helical" evidence="1">
    <location>
        <begin position="132"/>
        <end position="148"/>
    </location>
</feature>
<feature type="transmembrane region" description="Helical" evidence="1">
    <location>
        <begin position="6"/>
        <end position="23"/>
    </location>
</feature>
<keyword evidence="1" id="KW-0812">Transmembrane</keyword>
<proteinExistence type="predicted"/>
<evidence type="ECO:0000256" key="1">
    <source>
        <dbReference type="SAM" id="Phobius"/>
    </source>
</evidence>
<dbReference type="Proteomes" id="UP000008634">
    <property type="component" value="Chromosome"/>
</dbReference>
<feature type="transmembrane region" description="Helical" evidence="1">
    <location>
        <begin position="102"/>
        <end position="120"/>
    </location>
</feature>
<keyword evidence="1" id="KW-1133">Transmembrane helix</keyword>
<protein>
    <recommendedName>
        <fullName evidence="4">Histidine kinase N-terminal 7TM region domain-containing protein</fullName>
    </recommendedName>
</protein>
<keyword evidence="3" id="KW-1185">Reference proteome</keyword>
<dbReference type="AlphaFoldDB" id="E6XAZ2"/>
<feature type="transmembrane region" description="Helical" evidence="1">
    <location>
        <begin position="73"/>
        <end position="93"/>
    </location>
</feature>
<evidence type="ECO:0008006" key="4">
    <source>
        <dbReference type="Google" id="ProtNLM"/>
    </source>
</evidence>
<keyword evidence="1" id="KW-0472">Membrane</keyword>
<evidence type="ECO:0000313" key="2">
    <source>
        <dbReference type="EMBL" id="ADV47833.1"/>
    </source>
</evidence>
<dbReference type="KEGG" id="cao:Celal_0494"/>
<name>E6XAZ2_CELAD</name>
<feature type="transmembrane region" description="Helical" evidence="1">
    <location>
        <begin position="160"/>
        <end position="178"/>
    </location>
</feature>
<evidence type="ECO:0000313" key="3">
    <source>
        <dbReference type="Proteomes" id="UP000008634"/>
    </source>
</evidence>